<keyword evidence="11" id="KW-1185">Reference proteome</keyword>
<dbReference type="GO" id="GO:0004673">
    <property type="term" value="F:protein histidine kinase activity"/>
    <property type="evidence" value="ECO:0007669"/>
    <property type="project" value="UniProtKB-EC"/>
</dbReference>
<evidence type="ECO:0000256" key="7">
    <source>
        <dbReference type="ARBA" id="ARBA00023012"/>
    </source>
</evidence>
<dbReference type="InterPro" id="IPR005467">
    <property type="entry name" value="His_kinase_dom"/>
</dbReference>
<dbReference type="PANTHER" id="PTHR43065:SF46">
    <property type="entry name" value="C4-DICARBOXYLATE TRANSPORT SENSOR PROTEIN DCTB"/>
    <property type="match status" value="1"/>
</dbReference>
<protein>
    <recommendedName>
        <fullName evidence="2">histidine kinase</fullName>
        <ecNumber evidence="2">2.7.13.3</ecNumber>
    </recommendedName>
</protein>
<dbReference type="Pfam" id="PF02518">
    <property type="entry name" value="HATPase_c"/>
    <property type="match status" value="1"/>
</dbReference>
<sequence>MDSPQYHFDITPHIVKQLGEQLVSDEITALLELIKNSYDADASYVSIEINTKGQYTKNNLFYPNHDGFIVIEDDGFGMDKETIMKSWLLISYSNKRSLNGPKEKTPEGRTPLGEKGLGRLSTQRLANICEIYTNKIEQKGIHIAFNWKDFEEKEALSKVEVKYESFLSKKKKGTILLLSHLNNAEVWKGKNLEKFKGQILQVISPYKENRPFEVYLKVNEQPIELDKFNESLSDLAISKFTFTVKGSTLTIYGQTRLAKFLGNELEAKEAYHNYVEVDNGRKLYNYLNKKISDLKESNSPYFINFERVYDIEKDLKLEILDGKRAIPGNFYGIINEFSYKEEQLKNEYSIKSIFGKFENYRDFAQAQIGIKIYRNGFAVLPYGINNNNKDWLGLSSSQTKTSFYDLRPDNVIGYISIDEGENYELKDKTDRSGLNSNPYSRNFFTIIYFVRDQINLYQRSIRRGYNNFLNTYKTENNGIKTVYQAFNQLKETKLKTEDVKIEFRNAVVTVEKAINDSELIVRTVKNNPMFSTDSERKTAEKVDVLLNELKKIQNTLDKLEKVIAKTENLNEVIDILEPKIQILEEQLGYFSELASLGLTAEAVSHEFAIIADRLAERASLYTTKLQGNKITNSDIYIFIEYINSTVSGLKTQLKHLDPALKYSREKRTTISLIDFFEQENEYYRNRLKKQNIQFNIDLKDNFSIIINRGKLVQIIDNIVNNSEYWLIEQKKNDKNFLPNITIKIESPWIYINDNGYGIPPAVENQIFEPFVTTKPKGEGRGLGLFIIQQLLDSSGCTITLEPVRNEHKRKYIFAINLSNIITEQ</sequence>
<comment type="catalytic activity">
    <reaction evidence="1">
        <text>ATP + protein L-histidine = ADP + protein N-phospho-L-histidine.</text>
        <dbReference type="EC" id="2.7.13.3"/>
    </reaction>
</comment>
<dbReference type="PROSITE" id="PS50109">
    <property type="entry name" value="HIS_KIN"/>
    <property type="match status" value="1"/>
</dbReference>
<dbReference type="Pfam" id="PF13589">
    <property type="entry name" value="HATPase_c_3"/>
    <property type="match status" value="1"/>
</dbReference>
<keyword evidence="4" id="KW-0547">Nucleotide-binding</keyword>
<dbReference type="Proteomes" id="UP000501780">
    <property type="component" value="Chromosome"/>
</dbReference>
<dbReference type="InterPro" id="IPR004358">
    <property type="entry name" value="Sig_transdc_His_kin-like_C"/>
</dbReference>
<dbReference type="CDD" id="cd00075">
    <property type="entry name" value="HATPase"/>
    <property type="match status" value="1"/>
</dbReference>
<organism evidence="10 11">
    <name type="scientific">Bacteroides faecium</name>
    <dbReference type="NCBI Taxonomy" id="2715212"/>
    <lineage>
        <taxon>Bacteria</taxon>
        <taxon>Pseudomonadati</taxon>
        <taxon>Bacteroidota</taxon>
        <taxon>Bacteroidia</taxon>
        <taxon>Bacteroidales</taxon>
        <taxon>Bacteroidaceae</taxon>
        <taxon>Bacteroides</taxon>
    </lineage>
</organism>
<evidence type="ECO:0000256" key="2">
    <source>
        <dbReference type="ARBA" id="ARBA00012438"/>
    </source>
</evidence>
<evidence type="ECO:0000256" key="6">
    <source>
        <dbReference type="ARBA" id="ARBA00022840"/>
    </source>
</evidence>
<dbReference type="EMBL" id="CP050831">
    <property type="protein sequence ID" value="QIU92753.1"/>
    <property type="molecule type" value="Genomic_DNA"/>
</dbReference>
<dbReference type="AlphaFoldDB" id="A0A6H0KHU7"/>
<dbReference type="InterPro" id="IPR003594">
    <property type="entry name" value="HATPase_dom"/>
</dbReference>
<keyword evidence="7" id="KW-0902">Two-component regulatory system</keyword>
<feature type="domain" description="Histidine kinase" evidence="9">
    <location>
        <begin position="602"/>
        <end position="821"/>
    </location>
</feature>
<keyword evidence="6" id="KW-0067">ATP-binding</keyword>
<keyword evidence="8" id="KW-0175">Coiled coil</keyword>
<gene>
    <name evidence="10" type="ORF">BacF7301_00650</name>
</gene>
<evidence type="ECO:0000256" key="1">
    <source>
        <dbReference type="ARBA" id="ARBA00000085"/>
    </source>
</evidence>
<dbReference type="SMART" id="SM00387">
    <property type="entry name" value="HATPase_c"/>
    <property type="match status" value="1"/>
</dbReference>
<proteinExistence type="predicted"/>
<evidence type="ECO:0000256" key="5">
    <source>
        <dbReference type="ARBA" id="ARBA00022777"/>
    </source>
</evidence>
<dbReference type="RefSeq" id="WP_167959511.1">
    <property type="nucleotide sequence ID" value="NZ_CP050831.1"/>
</dbReference>
<name>A0A6H0KHU7_9BACE</name>
<dbReference type="GO" id="GO:0000160">
    <property type="term" value="P:phosphorelay signal transduction system"/>
    <property type="evidence" value="ECO:0007669"/>
    <property type="project" value="UniProtKB-KW"/>
</dbReference>
<evidence type="ECO:0000313" key="10">
    <source>
        <dbReference type="EMBL" id="QIU92753.1"/>
    </source>
</evidence>
<dbReference type="InterPro" id="IPR036890">
    <property type="entry name" value="HATPase_C_sf"/>
</dbReference>
<evidence type="ECO:0000313" key="11">
    <source>
        <dbReference type="Proteomes" id="UP000501780"/>
    </source>
</evidence>
<accession>A0A6H0KHU7</accession>
<dbReference type="KEGG" id="bfc:BacF7301_00650"/>
<evidence type="ECO:0000256" key="3">
    <source>
        <dbReference type="ARBA" id="ARBA00022679"/>
    </source>
</evidence>
<dbReference type="EC" id="2.7.13.3" evidence="2"/>
<keyword evidence="5 10" id="KW-0418">Kinase</keyword>
<evidence type="ECO:0000256" key="8">
    <source>
        <dbReference type="SAM" id="Coils"/>
    </source>
</evidence>
<dbReference type="PANTHER" id="PTHR43065">
    <property type="entry name" value="SENSOR HISTIDINE KINASE"/>
    <property type="match status" value="1"/>
</dbReference>
<evidence type="ECO:0000259" key="9">
    <source>
        <dbReference type="PROSITE" id="PS50109"/>
    </source>
</evidence>
<dbReference type="SUPFAM" id="SSF55874">
    <property type="entry name" value="ATPase domain of HSP90 chaperone/DNA topoisomerase II/histidine kinase"/>
    <property type="match status" value="2"/>
</dbReference>
<feature type="coiled-coil region" evidence="8">
    <location>
        <begin position="542"/>
        <end position="569"/>
    </location>
</feature>
<evidence type="ECO:0000256" key="4">
    <source>
        <dbReference type="ARBA" id="ARBA00022741"/>
    </source>
</evidence>
<dbReference type="PRINTS" id="PR00344">
    <property type="entry name" value="BCTRLSENSOR"/>
</dbReference>
<reference evidence="10 11" key="1">
    <citation type="submission" date="2020-03" db="EMBL/GenBank/DDBJ databases">
        <title>Genomic analysis of Bacteroides faecium CBA7301.</title>
        <authorList>
            <person name="Kim J."/>
            <person name="Roh S.W."/>
        </authorList>
    </citation>
    <scope>NUCLEOTIDE SEQUENCE [LARGE SCALE GENOMIC DNA]</scope>
    <source>
        <strain evidence="10 11">CBA7301</strain>
    </source>
</reference>
<keyword evidence="3" id="KW-0808">Transferase</keyword>
<dbReference type="GO" id="GO:0005524">
    <property type="term" value="F:ATP binding"/>
    <property type="evidence" value="ECO:0007669"/>
    <property type="project" value="UniProtKB-KW"/>
</dbReference>
<dbReference type="Gene3D" id="3.30.565.10">
    <property type="entry name" value="Histidine kinase-like ATPase, C-terminal domain"/>
    <property type="match status" value="2"/>
</dbReference>